<organism evidence="11 12">
    <name type="scientific">Parazoarcus communis SWub3 = DSM 12120</name>
    <dbReference type="NCBI Taxonomy" id="1121029"/>
    <lineage>
        <taxon>Bacteria</taxon>
        <taxon>Pseudomonadati</taxon>
        <taxon>Pseudomonadota</taxon>
        <taxon>Betaproteobacteria</taxon>
        <taxon>Rhodocyclales</taxon>
        <taxon>Zoogloeaceae</taxon>
        <taxon>Parazoarcus</taxon>
    </lineage>
</organism>
<keyword evidence="9" id="KW-0175">Coiled coil</keyword>
<keyword evidence="6 11" id="KW-0418">Kinase</keyword>
<dbReference type="GO" id="GO:0000155">
    <property type="term" value="F:phosphorelay sensor kinase activity"/>
    <property type="evidence" value="ECO:0007669"/>
    <property type="project" value="InterPro"/>
</dbReference>
<dbReference type="SUPFAM" id="SSF55874">
    <property type="entry name" value="ATPase domain of HSP90 chaperone/DNA topoisomerase II/histidine kinase"/>
    <property type="match status" value="1"/>
</dbReference>
<dbReference type="CDD" id="cd00082">
    <property type="entry name" value="HisKA"/>
    <property type="match status" value="1"/>
</dbReference>
<evidence type="ECO:0000313" key="11">
    <source>
        <dbReference type="EMBL" id="PZA16471.1"/>
    </source>
</evidence>
<evidence type="ECO:0000256" key="2">
    <source>
        <dbReference type="ARBA" id="ARBA00012438"/>
    </source>
</evidence>
<dbReference type="Gene3D" id="3.40.190.10">
    <property type="entry name" value="Periplasmic binding protein-like II"/>
    <property type="match status" value="2"/>
</dbReference>
<evidence type="ECO:0000256" key="7">
    <source>
        <dbReference type="ARBA" id="ARBA00022840"/>
    </source>
</evidence>
<dbReference type="InterPro" id="IPR036890">
    <property type="entry name" value="HATPase_C_sf"/>
</dbReference>
<reference evidence="11 12" key="1">
    <citation type="submission" date="2018-06" db="EMBL/GenBank/DDBJ databases">
        <title>Azoarcus communis strain SWub3 genome.</title>
        <authorList>
            <person name="Zorraquino Salvo V."/>
            <person name="Toubiana D."/>
            <person name="Blumwald E."/>
        </authorList>
    </citation>
    <scope>NUCLEOTIDE SEQUENCE [LARGE SCALE GENOMIC DNA]</scope>
    <source>
        <strain evidence="11 12">SWub3</strain>
    </source>
</reference>
<evidence type="ECO:0000313" key="12">
    <source>
        <dbReference type="Proteomes" id="UP000248259"/>
    </source>
</evidence>
<protein>
    <recommendedName>
        <fullName evidence="2">histidine kinase</fullName>
        <ecNumber evidence="2">2.7.13.3</ecNumber>
    </recommendedName>
</protein>
<evidence type="ECO:0000259" key="10">
    <source>
        <dbReference type="PROSITE" id="PS50109"/>
    </source>
</evidence>
<dbReference type="PANTHER" id="PTHR43065">
    <property type="entry name" value="SENSOR HISTIDINE KINASE"/>
    <property type="match status" value="1"/>
</dbReference>
<dbReference type="PRINTS" id="PR00344">
    <property type="entry name" value="BCTRLSENSOR"/>
</dbReference>
<dbReference type="PANTHER" id="PTHR43065:SF46">
    <property type="entry name" value="C4-DICARBOXYLATE TRANSPORT SENSOR PROTEIN DCTB"/>
    <property type="match status" value="1"/>
</dbReference>
<dbReference type="EC" id="2.7.13.3" evidence="2"/>
<comment type="catalytic activity">
    <reaction evidence="1">
        <text>ATP + protein L-histidine = ADP + protein N-phospho-L-histidine.</text>
        <dbReference type="EC" id="2.7.13.3"/>
    </reaction>
</comment>
<dbReference type="GO" id="GO:0005524">
    <property type="term" value="F:ATP binding"/>
    <property type="evidence" value="ECO:0007669"/>
    <property type="project" value="UniProtKB-KW"/>
</dbReference>
<evidence type="ECO:0000256" key="8">
    <source>
        <dbReference type="ARBA" id="ARBA00023012"/>
    </source>
</evidence>
<dbReference type="InterPro" id="IPR004358">
    <property type="entry name" value="Sig_transdc_His_kin-like_C"/>
</dbReference>
<dbReference type="Gene3D" id="3.30.565.10">
    <property type="entry name" value="Histidine kinase-like ATPase, C-terminal domain"/>
    <property type="match status" value="1"/>
</dbReference>
<dbReference type="SUPFAM" id="SSF47384">
    <property type="entry name" value="Homodimeric domain of signal transducing histidine kinase"/>
    <property type="match status" value="1"/>
</dbReference>
<keyword evidence="5" id="KW-0547">Nucleotide-binding</keyword>
<dbReference type="SUPFAM" id="SSF53850">
    <property type="entry name" value="Periplasmic binding protein-like II"/>
    <property type="match status" value="1"/>
</dbReference>
<dbReference type="AlphaFoldDB" id="A0A323UW72"/>
<keyword evidence="4" id="KW-0808">Transferase</keyword>
<evidence type="ECO:0000256" key="5">
    <source>
        <dbReference type="ARBA" id="ARBA00022741"/>
    </source>
</evidence>
<keyword evidence="7" id="KW-0067">ATP-binding</keyword>
<evidence type="ECO:0000256" key="3">
    <source>
        <dbReference type="ARBA" id="ARBA00022553"/>
    </source>
</evidence>
<feature type="coiled-coil region" evidence="9">
    <location>
        <begin position="314"/>
        <end position="341"/>
    </location>
</feature>
<keyword evidence="3" id="KW-0597">Phosphoprotein</keyword>
<comment type="caution">
    <text evidence="11">The sequence shown here is derived from an EMBL/GenBank/DDBJ whole genome shotgun (WGS) entry which is preliminary data.</text>
</comment>
<evidence type="ECO:0000256" key="9">
    <source>
        <dbReference type="SAM" id="Coils"/>
    </source>
</evidence>
<dbReference type="PROSITE" id="PS50109">
    <property type="entry name" value="HIS_KIN"/>
    <property type="match status" value="1"/>
</dbReference>
<keyword evidence="12" id="KW-1185">Reference proteome</keyword>
<dbReference type="OrthoDB" id="1931120at2"/>
<gene>
    <name evidence="11" type="ORF">DNK49_12370</name>
</gene>
<evidence type="ECO:0000256" key="6">
    <source>
        <dbReference type="ARBA" id="ARBA00022777"/>
    </source>
</evidence>
<accession>A0A323UW72</accession>
<dbReference type="Pfam" id="PF12974">
    <property type="entry name" value="Phosphonate-bd"/>
    <property type="match status" value="1"/>
</dbReference>
<dbReference type="Proteomes" id="UP000248259">
    <property type="component" value="Unassembled WGS sequence"/>
</dbReference>
<dbReference type="InterPro" id="IPR003594">
    <property type="entry name" value="HATPase_dom"/>
</dbReference>
<dbReference type="Pfam" id="PF02518">
    <property type="entry name" value="HATPase_c"/>
    <property type="match status" value="1"/>
</dbReference>
<dbReference type="Pfam" id="PF00512">
    <property type="entry name" value="HisKA"/>
    <property type="match status" value="1"/>
</dbReference>
<dbReference type="EMBL" id="QKOE01000007">
    <property type="protein sequence ID" value="PZA16471.1"/>
    <property type="molecule type" value="Genomic_DNA"/>
</dbReference>
<dbReference type="SMART" id="SM00388">
    <property type="entry name" value="HisKA"/>
    <property type="match status" value="1"/>
</dbReference>
<name>A0A323UW72_9RHOO</name>
<sequence length="566" mass="61807">MDDSAETVRIGVLAFRGAETTVSEWSPMLDRLSRSRADRRFELLKLDHDGLRSAVADRRVDFVITNPGHYVELEAEFGISRILTLAGSSTVSPDQAIGSAVVVRRDRTDLQSLEDLRGKSLAIVGREGFGGFQIVWGELSSRGIDPDRDLSALRSVGLPMDGVLDAVERADVDAGVVRACLLESMGSRSANFRVLSPQTPSAFPCTTSTRLYPDWPMAALRHTSPALAREVAIALLSATEGTGPGWSVPADYQSVHELFRTLEIGPYTYLREPTLTDLAERYWPWLLGVLALMASGALYTVHVEHLVHKRTAALRAALAERETLEAGIRAAQEQADHLSRLSMLGELSGTLAHELNQPLATIGNYAASLSRRVDNGRLDDDAVRQATHEITCEAERAAAILSRIRAFARKRTAKRERFRPAQVAAEAIALFRGMLAQAPRVELIDHLAEDRTVEADPLQIQQVLLNLLKNAYDASRDQPAERRALQLGMTAVADGICLWVRDNGPGLDEAARRHLFEPFFTTKPDGLGLGLSICKTIAEAHGGRLTATPPETGPGMIFTLTLPDHA</sequence>
<dbReference type="Gene3D" id="1.10.287.130">
    <property type="match status" value="1"/>
</dbReference>
<keyword evidence="8" id="KW-0902">Two-component regulatory system</keyword>
<proteinExistence type="predicted"/>
<dbReference type="InterPro" id="IPR005467">
    <property type="entry name" value="His_kinase_dom"/>
</dbReference>
<feature type="domain" description="Histidine kinase" evidence="10">
    <location>
        <begin position="350"/>
        <end position="566"/>
    </location>
</feature>
<evidence type="ECO:0000256" key="4">
    <source>
        <dbReference type="ARBA" id="ARBA00022679"/>
    </source>
</evidence>
<evidence type="ECO:0000256" key="1">
    <source>
        <dbReference type="ARBA" id="ARBA00000085"/>
    </source>
</evidence>
<dbReference type="InterPro" id="IPR036097">
    <property type="entry name" value="HisK_dim/P_sf"/>
</dbReference>
<dbReference type="InterPro" id="IPR003661">
    <property type="entry name" value="HisK_dim/P_dom"/>
</dbReference>
<dbReference type="SMART" id="SM00387">
    <property type="entry name" value="HATPase_c"/>
    <property type="match status" value="1"/>
</dbReference>